<feature type="domain" description="Cep192-like" evidence="4">
    <location>
        <begin position="2055"/>
        <end position="2126"/>
    </location>
</feature>
<evidence type="ECO:0000259" key="7">
    <source>
        <dbReference type="Pfam" id="PF22074"/>
    </source>
</evidence>
<organism evidence="9 10">
    <name type="scientific">Eleutherodactylus coqui</name>
    <name type="common">Puerto Rican coqui</name>
    <dbReference type="NCBI Taxonomy" id="57060"/>
    <lineage>
        <taxon>Eukaryota</taxon>
        <taxon>Metazoa</taxon>
        <taxon>Chordata</taxon>
        <taxon>Craniata</taxon>
        <taxon>Vertebrata</taxon>
        <taxon>Euteleostomi</taxon>
        <taxon>Amphibia</taxon>
        <taxon>Batrachia</taxon>
        <taxon>Anura</taxon>
        <taxon>Neobatrachia</taxon>
        <taxon>Hyloidea</taxon>
        <taxon>Eleutherodactylidae</taxon>
        <taxon>Eleutherodactylinae</taxon>
        <taxon>Eleutherodactylus</taxon>
        <taxon>Eleutherodactylus</taxon>
    </lineage>
</organism>
<dbReference type="GO" id="GO:0005814">
    <property type="term" value="C:centriole"/>
    <property type="evidence" value="ECO:0007669"/>
    <property type="project" value="TreeGrafter"/>
</dbReference>
<dbReference type="InterPro" id="IPR013783">
    <property type="entry name" value="Ig-like_fold"/>
</dbReference>
<evidence type="ECO:0000259" key="4">
    <source>
        <dbReference type="Pfam" id="PF22065"/>
    </source>
</evidence>
<feature type="compositionally biased region" description="Polar residues" evidence="1">
    <location>
        <begin position="714"/>
        <end position="725"/>
    </location>
</feature>
<evidence type="ECO:0000313" key="9">
    <source>
        <dbReference type="EMBL" id="KAG9479096.1"/>
    </source>
</evidence>
<dbReference type="PANTHER" id="PTHR16029:SF11">
    <property type="entry name" value="CENTROSOMAL PROTEIN OF 192 KDA"/>
    <property type="match status" value="1"/>
</dbReference>
<dbReference type="Pfam" id="PF25763">
    <property type="entry name" value="Aurora-A_bind_CEP192"/>
    <property type="match status" value="1"/>
</dbReference>
<dbReference type="InterPro" id="IPR039103">
    <property type="entry name" value="Spd-2/CEP192"/>
</dbReference>
<dbReference type="InterPro" id="IPR054086">
    <property type="entry name" value="Cep192-like_D2"/>
</dbReference>
<feature type="region of interest" description="Disordered" evidence="1">
    <location>
        <begin position="714"/>
        <end position="784"/>
    </location>
</feature>
<evidence type="ECO:0000259" key="2">
    <source>
        <dbReference type="Pfam" id="PF22060"/>
    </source>
</evidence>
<dbReference type="Gene3D" id="2.60.40.10">
    <property type="entry name" value="Immunoglobulins"/>
    <property type="match status" value="1"/>
</dbReference>
<dbReference type="InterPro" id="IPR054091">
    <property type="entry name" value="Cep192-like_D5"/>
</dbReference>
<evidence type="ECO:0000256" key="1">
    <source>
        <dbReference type="SAM" id="MobiDB-lite"/>
    </source>
</evidence>
<dbReference type="Pfam" id="PF22064">
    <property type="entry name" value="Cep192_D2"/>
    <property type="match status" value="1"/>
</dbReference>
<dbReference type="InterPro" id="IPR057662">
    <property type="entry name" value="CEP192_Aurora-A_bind"/>
</dbReference>
<dbReference type="InterPro" id="IPR054087">
    <property type="entry name" value="Cep192-like_D7"/>
</dbReference>
<dbReference type="InterPro" id="IPR054092">
    <property type="entry name" value="Cep192-like_D6"/>
</dbReference>
<dbReference type="PANTHER" id="PTHR16029">
    <property type="entry name" value="CENTROSOMAL PROTEIN OF 192 KDA"/>
    <property type="match status" value="1"/>
</dbReference>
<keyword evidence="10" id="KW-1185">Reference proteome</keyword>
<dbReference type="GO" id="GO:0071539">
    <property type="term" value="P:protein localization to centrosome"/>
    <property type="evidence" value="ECO:0007669"/>
    <property type="project" value="InterPro"/>
</dbReference>
<feature type="compositionally biased region" description="Polar residues" evidence="1">
    <location>
        <begin position="981"/>
        <end position="1003"/>
    </location>
</feature>
<feature type="domain" description="Cep192-like" evidence="5">
    <location>
        <begin position="2169"/>
        <end position="2265"/>
    </location>
</feature>
<feature type="compositionally biased region" description="Polar residues" evidence="1">
    <location>
        <begin position="802"/>
        <end position="820"/>
    </location>
</feature>
<dbReference type="EMBL" id="WNTK01000008">
    <property type="protein sequence ID" value="KAG9479096.1"/>
    <property type="molecule type" value="Genomic_DNA"/>
</dbReference>
<dbReference type="InterPro" id="IPR054085">
    <property type="entry name" value="Cep192-like_D1"/>
</dbReference>
<evidence type="ECO:0000259" key="5">
    <source>
        <dbReference type="Pfam" id="PF22066"/>
    </source>
</evidence>
<accession>A0A8J6F2D2</accession>
<feature type="compositionally biased region" description="Basic and acidic residues" evidence="1">
    <location>
        <begin position="1004"/>
        <end position="1015"/>
    </location>
</feature>
<feature type="region of interest" description="Disordered" evidence="1">
    <location>
        <begin position="869"/>
        <end position="909"/>
    </location>
</feature>
<evidence type="ECO:0000259" key="8">
    <source>
        <dbReference type="Pfam" id="PF22076"/>
    </source>
</evidence>
<feature type="region of interest" description="Disordered" evidence="1">
    <location>
        <begin position="802"/>
        <end position="824"/>
    </location>
</feature>
<dbReference type="Pfam" id="PF22066">
    <property type="entry name" value="Cep192_D8"/>
    <property type="match status" value="1"/>
</dbReference>
<dbReference type="OrthoDB" id="67059at2759"/>
<dbReference type="InterPro" id="IPR054088">
    <property type="entry name" value="Cep192-like_D8"/>
</dbReference>
<proteinExistence type="predicted"/>
<reference evidence="9" key="1">
    <citation type="thesis" date="2020" institute="ProQuest LLC" country="789 East Eisenhower Parkway, Ann Arbor, MI, USA">
        <title>Comparative Genomics and Chromosome Evolution.</title>
        <authorList>
            <person name="Mudd A.B."/>
        </authorList>
    </citation>
    <scope>NUCLEOTIDE SEQUENCE</scope>
    <source>
        <strain evidence="9">HN-11 Male</strain>
        <tissue evidence="9">Kidney and liver</tissue>
    </source>
</reference>
<feature type="domain" description="Cep192-like" evidence="3">
    <location>
        <begin position="1341"/>
        <end position="1490"/>
    </location>
</feature>
<protein>
    <recommendedName>
        <fullName evidence="11">Centrosomal protein 192</fullName>
    </recommendedName>
</protein>
<gene>
    <name evidence="9" type="ORF">GDO78_012646</name>
</gene>
<feature type="compositionally biased region" description="Polar residues" evidence="1">
    <location>
        <begin position="895"/>
        <end position="909"/>
    </location>
</feature>
<feature type="domain" description="Cep192-like" evidence="8">
    <location>
        <begin position="1904"/>
        <end position="2003"/>
    </location>
</feature>
<feature type="domain" description="Cep192-like" evidence="2">
    <location>
        <begin position="1217"/>
        <end position="1337"/>
    </location>
</feature>
<dbReference type="GO" id="GO:0051298">
    <property type="term" value="P:centrosome duplication"/>
    <property type="evidence" value="ECO:0007669"/>
    <property type="project" value="InterPro"/>
</dbReference>
<dbReference type="Proteomes" id="UP000770717">
    <property type="component" value="Unassembled WGS sequence"/>
</dbReference>
<dbReference type="Pfam" id="PF22076">
    <property type="entry name" value="Cep192_D6"/>
    <property type="match status" value="1"/>
</dbReference>
<dbReference type="Pfam" id="PF22065">
    <property type="entry name" value="Cep192_D7"/>
    <property type="match status" value="1"/>
</dbReference>
<dbReference type="CDD" id="cd21856">
    <property type="entry name" value="Plk4BD_Cep192"/>
    <property type="match status" value="1"/>
</dbReference>
<name>A0A8J6F2D2_ELECQ</name>
<dbReference type="Pfam" id="PF22074">
    <property type="entry name" value="Cep192_D5"/>
    <property type="match status" value="1"/>
</dbReference>
<feature type="compositionally biased region" description="Basic and acidic residues" evidence="1">
    <location>
        <begin position="536"/>
        <end position="562"/>
    </location>
</feature>
<dbReference type="GO" id="GO:0019901">
    <property type="term" value="F:protein kinase binding"/>
    <property type="evidence" value="ECO:0007669"/>
    <property type="project" value="TreeGrafter"/>
</dbReference>
<feature type="domain" description="Cep192/Spd-2-like" evidence="6">
    <location>
        <begin position="1557"/>
        <end position="1675"/>
    </location>
</feature>
<sequence>MKLQKEPTWTQRNDVLYDLQMGSQSEKDGVFSAESLFKGIVGERQSLPDVELSSSTASFLENEKLVSIASLDGSSSDELDDEEFFDDQLEAYFKRLLPPGMQHGAIEGQEIQDTKKSSYVVRNSFPSTEMNPQPEHIKLFEDYEGDFQMPHVHLATTGMDSAPASDDDVELELKRPAQPYLEREHFLENTAMPLAEEHRRPYFHPGLEGGSSEDESSLVIQSVCKDVSACRQSAEGNGVRSPGAFPIGVEIRDGSSGIVDGTNGSRTSEAGLCELWKKDMVPGNTAEEESIALTKQSSCNSISSLANTTEKLNSIYFQDGGAPNGECGSERSANLSQMFSHTNDTSAFGDSAGLDLAGKENVSRLADTYLLPTYSNQTGTCRDIWHSDEMQPFQVSFQQSGSDKGSQPHSVVYKNEEGKWVTDLAYYKSFEKEAGSLSKTPDDLKDEDFVVGGDALAMLNEDQEEFEKENKFIQPSFGYHIISPEKQEPIVLLRNSTIFENSEHNDTIKFCDSTLTPEDLECLPDDQKGSTTFDIRMPESKQDADKPDGKYKDNAKEQHLGKEYSSSLKPDQTAEATLLHISTIASALANASCSAEPSELAAMIMALSNKYKNASTEHQQSKHLLNSSEQKDSLSNFDMERYLKAPVNNGQDADFESFVHSVKDFTLNMSAGYKQPLQDSVTDLAHVSAVQKQGLKAATPKEVLVGCDKLQSTSNVSKDVSSQPHASYGNLWAENSPSSEIPKTKHTDSKNSISNTNQEKENKTKRNLTIAPLYQTSSEDETKRDIGLAEGKSRQKECNSLKSCFPSNAKKTSSRSSNDPKVTPCAKEACNIRDDTQKHVSFQPPSSGTHQKISDYSVQAVEEEHYSFRPSTAPLIHSSPSQDSIKLSEKGSPQELESSQKFCNDGLSPNSSYPSLSRLTYVSVTEDTLQNTTSQSPDNKKSNNTIELSTTIVRASPTPSEMAIIQNHSLPWQESKCQKYSESAKVSRSPSGFRTSSASNSGSKTEDTPKADGKITETGLSSLHHKDKVKELNSDLLGDKCFETQSDGVSARQLCASKSSQGLSSGDMLQAALLEKYNAVQNIPGSHQWAFAQSFKPVFPPSNLQKFPTSDPRLLNAPSLTTSAFAQPYLTSVSPVPHFTVGSHAGYPGCALQGQNIHDPMTSVPLAVNVASSIFSTLPIGNHASGIQSNSQHIHLVDSQTGPAGLSQWATRMSSGFGQVLAPEEVTFPNTCCVGIASQASLNIFNPNERWMQVKIGIISIAVNGEKIDVGAHQCLIFKNKIIIGPRVCEDVKILLLPQRAGLFQYVLSLSSWPVSADAETIVRAETMSSRVLLTAVSEFPLIEVDTGKMDCLDFGDLSSGSWKTLPIRIINKTQATVPIRLIISANATAWRCFTFSKNPAVSEFPVHTDTVTKMSSPSIISHVMYASYDNEEPEVFGIWVVFHAPKTYNSTACPLGPPEEFIARVDIEVDSPGPSCLLRSIPLHARVGSILVSADMSFVNGSKHLHVIFSSFRTVSLKIIVQPSGPQYEVTLIGECELPVTKNTANRNSLSNSDVPSILSNKQFVSWGGVALGRAVQQKLTLRNTSTISSQNLRLLIRGQDQDCFQLQSSFGLEERLTNNRELTIRPKEDSCVQLMFSPTRVGCMLAKLEIKQSGIKPSQPGVKFTIPLSGYGGTSNVILEGVKKLPDTYMITLSGVMPDRVSRTNISIKNTGSRAAYVKAICFANAQKDLPMDSSSCLVTPEKFVLKEGTHQSSTSLLFTVCFFCGDEVSRQQFRRALLYKPESAQKAVAGNTKLKNVRFDEEFHCEQLVTELYDLPQRPNDVQLFYGNMRKVTLSVFGSFSEEDNRASLQPYLNTNIASPLGKTERNLSNTSLDVLPVKGPQGPLLPNTNVSSQNNNPEQHLWTVQPESLVLRVPTVGGLAATGHIQIENNSPKSLQFDLSWPAHCLTITPQHGNVEPQSRTIILVCPNPSMSTKQSMLPWNGQVYVHGDFGQKIVKVQVTSEPSLVVPANDGVPKSSPAFSPRLEAPVHIAKPLSQSPSSKVEIKNRTIAIDQSGDVYRATYAAFRCSRVSGVLAAHEKLKVPVTFFPRDKGDYTQSWDLECHPFSEPHLKYKVRFQLCGEGVQDEKELAKSSVEALVADGQLKPRKRSGSEASSLKPVQDAAVLGVFSSEELYTFPSTLVGQSSSLKVNLRNNSFTTYLLKFLSPKEPFHMKHSKYSLRGHHYINLPVKFKPTAAGTFEGRLVVQTDAGDICIQLLGEALPN</sequence>
<feature type="region of interest" description="Disordered" evidence="1">
    <location>
        <begin position="521"/>
        <end position="569"/>
    </location>
</feature>
<feature type="domain" description="Cep192-like" evidence="7">
    <location>
        <begin position="1681"/>
        <end position="1841"/>
    </location>
</feature>
<dbReference type="GO" id="GO:0090222">
    <property type="term" value="P:centrosome-templated microtubule nucleation"/>
    <property type="evidence" value="ECO:0007669"/>
    <property type="project" value="InterPro"/>
</dbReference>
<dbReference type="Pfam" id="PF22060">
    <property type="entry name" value="Cep192_D1"/>
    <property type="match status" value="1"/>
</dbReference>
<comment type="caution">
    <text evidence="9">The sequence shown here is derived from an EMBL/GenBank/DDBJ whole genome shotgun (WGS) entry which is preliminary data.</text>
</comment>
<dbReference type="Pfam" id="PF25765">
    <property type="entry name" value="PLK4_bind_CEP192"/>
    <property type="match status" value="1"/>
</dbReference>
<feature type="region of interest" description="Disordered" evidence="1">
    <location>
        <begin position="981"/>
        <end position="1019"/>
    </location>
</feature>
<dbReference type="GO" id="GO:0090307">
    <property type="term" value="P:mitotic spindle assembly"/>
    <property type="evidence" value="ECO:0007669"/>
    <property type="project" value="TreeGrafter"/>
</dbReference>
<dbReference type="GO" id="GO:0005737">
    <property type="term" value="C:cytoplasm"/>
    <property type="evidence" value="ECO:0007669"/>
    <property type="project" value="TreeGrafter"/>
</dbReference>
<dbReference type="InterPro" id="IPR054090">
    <property type="entry name" value="Cep192_Spd-2-like_dom"/>
</dbReference>
<dbReference type="Pfam" id="PF22073">
    <property type="entry name" value="Cep192_D4"/>
    <property type="match status" value="1"/>
</dbReference>
<evidence type="ECO:0000313" key="10">
    <source>
        <dbReference type="Proteomes" id="UP000770717"/>
    </source>
</evidence>
<evidence type="ECO:0000259" key="3">
    <source>
        <dbReference type="Pfam" id="PF22064"/>
    </source>
</evidence>
<dbReference type="InterPro" id="IPR057665">
    <property type="entry name" value="CEP192_PLK4_bind"/>
</dbReference>
<evidence type="ECO:0000259" key="6">
    <source>
        <dbReference type="Pfam" id="PF22073"/>
    </source>
</evidence>
<dbReference type="GO" id="GO:0000242">
    <property type="term" value="C:pericentriolar material"/>
    <property type="evidence" value="ECO:0007669"/>
    <property type="project" value="TreeGrafter"/>
</dbReference>
<evidence type="ECO:0008006" key="11">
    <source>
        <dbReference type="Google" id="ProtNLM"/>
    </source>
</evidence>